<dbReference type="Proteomes" id="UP001341840">
    <property type="component" value="Unassembled WGS sequence"/>
</dbReference>
<proteinExistence type="predicted"/>
<feature type="compositionally biased region" description="Basic and acidic residues" evidence="1">
    <location>
        <begin position="1"/>
        <end position="18"/>
    </location>
</feature>
<reference evidence="2 3" key="1">
    <citation type="journal article" date="2023" name="Plants (Basel)">
        <title>Bridging the Gap: Combining Genomics and Transcriptomics Approaches to Understand Stylosanthes scabra, an Orphan Legume from the Brazilian Caatinga.</title>
        <authorList>
            <person name="Ferreira-Neto J.R.C."/>
            <person name="da Silva M.D."/>
            <person name="Binneck E."/>
            <person name="de Melo N.F."/>
            <person name="da Silva R.H."/>
            <person name="de Melo A.L.T.M."/>
            <person name="Pandolfi V."/>
            <person name="Bustamante F.O."/>
            <person name="Brasileiro-Vidal A.C."/>
            <person name="Benko-Iseppon A.M."/>
        </authorList>
    </citation>
    <scope>NUCLEOTIDE SEQUENCE [LARGE SCALE GENOMIC DNA]</scope>
    <source>
        <tissue evidence="2">Leaves</tissue>
    </source>
</reference>
<evidence type="ECO:0000313" key="2">
    <source>
        <dbReference type="EMBL" id="MED6202078.1"/>
    </source>
</evidence>
<gene>
    <name evidence="2" type="ORF">PIB30_101774</name>
</gene>
<organism evidence="2 3">
    <name type="scientific">Stylosanthes scabra</name>
    <dbReference type="NCBI Taxonomy" id="79078"/>
    <lineage>
        <taxon>Eukaryota</taxon>
        <taxon>Viridiplantae</taxon>
        <taxon>Streptophyta</taxon>
        <taxon>Embryophyta</taxon>
        <taxon>Tracheophyta</taxon>
        <taxon>Spermatophyta</taxon>
        <taxon>Magnoliopsida</taxon>
        <taxon>eudicotyledons</taxon>
        <taxon>Gunneridae</taxon>
        <taxon>Pentapetalae</taxon>
        <taxon>rosids</taxon>
        <taxon>fabids</taxon>
        <taxon>Fabales</taxon>
        <taxon>Fabaceae</taxon>
        <taxon>Papilionoideae</taxon>
        <taxon>50 kb inversion clade</taxon>
        <taxon>dalbergioids sensu lato</taxon>
        <taxon>Dalbergieae</taxon>
        <taxon>Pterocarpus clade</taxon>
        <taxon>Stylosanthes</taxon>
    </lineage>
</organism>
<keyword evidence="3" id="KW-1185">Reference proteome</keyword>
<dbReference type="EMBL" id="JASCZI010214476">
    <property type="protein sequence ID" value="MED6202078.1"/>
    <property type="molecule type" value="Genomic_DNA"/>
</dbReference>
<name>A0ABU6XZ06_9FABA</name>
<feature type="non-terminal residue" evidence="2">
    <location>
        <position position="1"/>
    </location>
</feature>
<sequence length="167" mass="18778">RKSPREAKKNNRNKENGKKAKKSPSQRRPRARALLSLIWKFPLLARPRDPDGGPVPPHFVTPKTKTSRARAMEIVRSRGDGRTHLNEGYFGDFTFPGHGPSISQAQFNLYGGGTAEAQHTFSHFINFSLRVVLGDFWRVLHLCHFLSNFTSCSSSLGTPSPTKLFFD</sequence>
<accession>A0ABU6XZ06</accession>
<protein>
    <submittedName>
        <fullName evidence="2">Uncharacterized protein</fullName>
    </submittedName>
</protein>
<comment type="caution">
    <text evidence="2">The sequence shown here is derived from an EMBL/GenBank/DDBJ whole genome shotgun (WGS) entry which is preliminary data.</text>
</comment>
<feature type="compositionally biased region" description="Basic residues" evidence="1">
    <location>
        <begin position="19"/>
        <end position="30"/>
    </location>
</feature>
<evidence type="ECO:0000256" key="1">
    <source>
        <dbReference type="SAM" id="MobiDB-lite"/>
    </source>
</evidence>
<evidence type="ECO:0000313" key="3">
    <source>
        <dbReference type="Proteomes" id="UP001341840"/>
    </source>
</evidence>
<feature type="region of interest" description="Disordered" evidence="1">
    <location>
        <begin position="1"/>
        <end position="30"/>
    </location>
</feature>